<organism evidence="2 3">
    <name type="scientific">Haloterrigena alkaliphila</name>
    <dbReference type="NCBI Taxonomy" id="2816475"/>
    <lineage>
        <taxon>Archaea</taxon>
        <taxon>Methanobacteriati</taxon>
        <taxon>Methanobacteriota</taxon>
        <taxon>Stenosarchaea group</taxon>
        <taxon>Halobacteria</taxon>
        <taxon>Halobacteriales</taxon>
        <taxon>Natrialbaceae</taxon>
        <taxon>Haloterrigena</taxon>
    </lineage>
</organism>
<feature type="transmembrane region" description="Helical" evidence="1">
    <location>
        <begin position="38"/>
        <end position="58"/>
    </location>
</feature>
<dbReference type="KEGG" id="hakz:J0X25_03245"/>
<keyword evidence="1" id="KW-0812">Transmembrane</keyword>
<reference evidence="2 3" key="1">
    <citation type="submission" date="2021-03" db="EMBL/GenBank/DDBJ databases">
        <title>Haloterrigena longa sp. nov. and Haloterrigena limicola sp. nov., extremely halophilic archaea isolated from a salt lake.</title>
        <authorList>
            <person name="Henglin C."/>
        </authorList>
    </citation>
    <scope>NUCLEOTIDE SEQUENCE [LARGE SCALE GENOMIC DNA]</scope>
    <source>
        <strain evidence="2 3">KZCA68</strain>
    </source>
</reference>
<dbReference type="AlphaFoldDB" id="A0A8A2VHZ9"/>
<name>A0A8A2VHZ9_9EURY</name>
<protein>
    <submittedName>
        <fullName evidence="2">Uncharacterized protein</fullName>
    </submittedName>
</protein>
<dbReference type="GeneID" id="63186288"/>
<dbReference type="RefSeq" id="WP_207289614.1">
    <property type="nucleotide sequence ID" value="NZ_CP071462.1"/>
</dbReference>
<proteinExistence type="predicted"/>
<dbReference type="Proteomes" id="UP000663203">
    <property type="component" value="Chromosome"/>
</dbReference>
<gene>
    <name evidence="2" type="ORF">J0X25_03245</name>
</gene>
<keyword evidence="1" id="KW-1133">Transmembrane helix</keyword>
<evidence type="ECO:0000313" key="2">
    <source>
        <dbReference type="EMBL" id="QSW99994.1"/>
    </source>
</evidence>
<feature type="transmembrane region" description="Helical" evidence="1">
    <location>
        <begin position="7"/>
        <end position="26"/>
    </location>
</feature>
<evidence type="ECO:0000256" key="1">
    <source>
        <dbReference type="SAM" id="Phobius"/>
    </source>
</evidence>
<accession>A0A8A2VHZ9</accession>
<sequence>MSELSDRLLLLVIAGTGLIVFTVGWAGGLVESKALGEWQTVLIVALALVAILLLVGLWKEFDLIDTRDQ</sequence>
<dbReference type="EMBL" id="CP071462">
    <property type="protein sequence ID" value="QSW99994.1"/>
    <property type="molecule type" value="Genomic_DNA"/>
</dbReference>
<keyword evidence="1" id="KW-0472">Membrane</keyword>
<keyword evidence="3" id="KW-1185">Reference proteome</keyword>
<evidence type="ECO:0000313" key="3">
    <source>
        <dbReference type="Proteomes" id="UP000663203"/>
    </source>
</evidence>